<dbReference type="InterPro" id="IPR036013">
    <property type="entry name" value="Band_7/SPFH_dom_sf"/>
</dbReference>
<dbReference type="EMBL" id="JAVREX010000021">
    <property type="protein sequence ID" value="MDT0432296.1"/>
    <property type="molecule type" value="Genomic_DNA"/>
</dbReference>
<evidence type="ECO:0000259" key="3">
    <source>
        <dbReference type="SMART" id="SM00244"/>
    </source>
</evidence>
<dbReference type="Gene3D" id="6.10.250.2090">
    <property type="match status" value="1"/>
</dbReference>
<dbReference type="InterPro" id="IPR001972">
    <property type="entry name" value="Stomatin_HflK_fam"/>
</dbReference>
<feature type="compositionally biased region" description="Low complexity" evidence="2">
    <location>
        <begin position="296"/>
        <end position="306"/>
    </location>
</feature>
<feature type="region of interest" description="Disordered" evidence="2">
    <location>
        <begin position="249"/>
        <end position="386"/>
    </location>
</feature>
<evidence type="ECO:0000313" key="5">
    <source>
        <dbReference type="Proteomes" id="UP001183777"/>
    </source>
</evidence>
<dbReference type="InterPro" id="IPR043202">
    <property type="entry name" value="Band-7_stomatin-like"/>
</dbReference>
<gene>
    <name evidence="4" type="ORF">RM649_32280</name>
</gene>
<comment type="similarity">
    <text evidence="1">Belongs to the band 7/mec-2 family.</text>
</comment>
<accession>A0ABU2RTY3</accession>
<feature type="compositionally biased region" description="Pro residues" evidence="2">
    <location>
        <begin position="347"/>
        <end position="372"/>
    </location>
</feature>
<dbReference type="Gene3D" id="3.30.479.30">
    <property type="entry name" value="Band 7 domain"/>
    <property type="match status" value="1"/>
</dbReference>
<reference evidence="5" key="1">
    <citation type="submission" date="2023-07" db="EMBL/GenBank/DDBJ databases">
        <title>30 novel species of actinomycetes from the DSMZ collection.</title>
        <authorList>
            <person name="Nouioui I."/>
        </authorList>
    </citation>
    <scope>NUCLEOTIDE SEQUENCE [LARGE SCALE GENOMIC DNA]</scope>
    <source>
        <strain evidence="5">DSM 41770</strain>
    </source>
</reference>
<proteinExistence type="inferred from homology"/>
<dbReference type="Proteomes" id="UP001183777">
    <property type="component" value="Unassembled WGS sequence"/>
</dbReference>
<evidence type="ECO:0000256" key="2">
    <source>
        <dbReference type="SAM" id="MobiDB-lite"/>
    </source>
</evidence>
<dbReference type="RefSeq" id="WP_311661148.1">
    <property type="nucleotide sequence ID" value="NZ_JAVREX010000021.1"/>
</dbReference>
<evidence type="ECO:0000313" key="4">
    <source>
        <dbReference type="EMBL" id="MDT0432296.1"/>
    </source>
</evidence>
<dbReference type="PRINTS" id="PR00721">
    <property type="entry name" value="STOMATIN"/>
</dbReference>
<keyword evidence="5" id="KW-1185">Reference proteome</keyword>
<dbReference type="CDD" id="cd08826">
    <property type="entry name" value="SPFH_eoslipins_u1"/>
    <property type="match status" value="1"/>
</dbReference>
<name>A0ABU2RTY3_9ACTN</name>
<sequence length="386" mass="41853">MVEGLLIAVVAVIVFYTLAAARVVKQYERGVVLRLGRLHDRVRDPGFTMIVPVVDRLHKVNMQIVTMPVPAQDGITRDNVTVRVDAVIYFKVVDAASAVIRVEDYRFAVSQMAQTSLRSIIGKSDLDDLLSNREKLNEGLELMIDSPAVGWGVQIDRVEIKDVSLPETMKRSMARQAEADRERRARVINADAELQASKKLSEAAQQMSRQPAALQLRLLQTMVAVAAEKNSTLVLPFPVELLRFLERAQGQPGQQEAGREQTPVRTPGEDGPEPDAPPADAGPLPPLGRYPLVTDPSSPGPAGAGRPEPERPEPERPETGLPADLPGAGLPGSDPRAPERGTGDIPPFEPDAVPPFEPESVPPFEPDVPPSQPLSGPDRAPGRGRE</sequence>
<feature type="domain" description="Band 7" evidence="3">
    <location>
        <begin position="19"/>
        <end position="177"/>
    </location>
</feature>
<feature type="compositionally biased region" description="Basic and acidic residues" evidence="2">
    <location>
        <begin position="307"/>
        <end position="318"/>
    </location>
</feature>
<evidence type="ECO:0000256" key="1">
    <source>
        <dbReference type="ARBA" id="ARBA00008164"/>
    </source>
</evidence>
<organism evidence="4 5">
    <name type="scientific">Streptomyces salyersiae</name>
    <dbReference type="NCBI Taxonomy" id="3075530"/>
    <lineage>
        <taxon>Bacteria</taxon>
        <taxon>Bacillati</taxon>
        <taxon>Actinomycetota</taxon>
        <taxon>Actinomycetes</taxon>
        <taxon>Kitasatosporales</taxon>
        <taxon>Streptomycetaceae</taxon>
        <taxon>Streptomyces</taxon>
    </lineage>
</organism>
<dbReference type="PANTHER" id="PTHR10264">
    <property type="entry name" value="BAND 7 PROTEIN-RELATED"/>
    <property type="match status" value="1"/>
</dbReference>
<dbReference type="InterPro" id="IPR001107">
    <property type="entry name" value="Band_7"/>
</dbReference>
<dbReference type="PANTHER" id="PTHR10264:SF19">
    <property type="entry name" value="AT06885P-RELATED"/>
    <property type="match status" value="1"/>
</dbReference>
<dbReference type="SUPFAM" id="SSF117892">
    <property type="entry name" value="Band 7/SPFH domain"/>
    <property type="match status" value="1"/>
</dbReference>
<protein>
    <submittedName>
        <fullName evidence="4">SPFH domain-containing protein</fullName>
    </submittedName>
</protein>
<comment type="caution">
    <text evidence="4">The sequence shown here is derived from an EMBL/GenBank/DDBJ whole genome shotgun (WGS) entry which is preliminary data.</text>
</comment>
<dbReference type="SMART" id="SM00244">
    <property type="entry name" value="PHB"/>
    <property type="match status" value="1"/>
</dbReference>
<dbReference type="Pfam" id="PF01145">
    <property type="entry name" value="Band_7"/>
    <property type="match status" value="1"/>
</dbReference>